<evidence type="ECO:0000313" key="2">
    <source>
        <dbReference type="Proteomes" id="UP000632498"/>
    </source>
</evidence>
<comment type="caution">
    <text evidence="1">The sequence shown here is derived from an EMBL/GenBank/DDBJ whole genome shotgun (WGS) entry which is preliminary data.</text>
</comment>
<evidence type="ECO:0008006" key="3">
    <source>
        <dbReference type="Google" id="ProtNLM"/>
    </source>
</evidence>
<dbReference type="Proteomes" id="UP000632498">
    <property type="component" value="Unassembled WGS sequence"/>
</dbReference>
<protein>
    <recommendedName>
        <fullName evidence="3">Methyltransferase type 11 domain-containing protein</fullName>
    </recommendedName>
</protein>
<reference evidence="1" key="2">
    <citation type="submission" date="2020-09" db="EMBL/GenBank/DDBJ databases">
        <authorList>
            <person name="Sun Q."/>
            <person name="Zhou Y."/>
        </authorList>
    </citation>
    <scope>NUCLEOTIDE SEQUENCE</scope>
    <source>
        <strain evidence="1">CGMCC 1.15254</strain>
    </source>
</reference>
<dbReference type="RefSeq" id="WP_188662511.1">
    <property type="nucleotide sequence ID" value="NZ_BMHV01000006.1"/>
</dbReference>
<proteinExistence type="predicted"/>
<accession>A0A917BW12</accession>
<organism evidence="1 2">
    <name type="scientific">Terasakiella brassicae</name>
    <dbReference type="NCBI Taxonomy" id="1634917"/>
    <lineage>
        <taxon>Bacteria</taxon>
        <taxon>Pseudomonadati</taxon>
        <taxon>Pseudomonadota</taxon>
        <taxon>Alphaproteobacteria</taxon>
        <taxon>Rhodospirillales</taxon>
        <taxon>Terasakiellaceae</taxon>
        <taxon>Terasakiella</taxon>
    </lineage>
</organism>
<name>A0A917BW12_9PROT</name>
<evidence type="ECO:0000313" key="1">
    <source>
        <dbReference type="EMBL" id="GGF58969.1"/>
    </source>
</evidence>
<dbReference type="InterPro" id="IPR029063">
    <property type="entry name" value="SAM-dependent_MTases_sf"/>
</dbReference>
<gene>
    <name evidence="1" type="ORF">GCM10011332_10700</name>
</gene>
<reference evidence="1" key="1">
    <citation type="journal article" date="2014" name="Int. J. Syst. Evol. Microbiol.">
        <title>Complete genome sequence of Corynebacterium casei LMG S-19264T (=DSM 44701T), isolated from a smear-ripened cheese.</title>
        <authorList>
            <consortium name="US DOE Joint Genome Institute (JGI-PGF)"/>
            <person name="Walter F."/>
            <person name="Albersmeier A."/>
            <person name="Kalinowski J."/>
            <person name="Ruckert C."/>
        </authorList>
    </citation>
    <scope>NUCLEOTIDE SEQUENCE</scope>
    <source>
        <strain evidence="1">CGMCC 1.15254</strain>
    </source>
</reference>
<dbReference type="Pfam" id="PF13489">
    <property type="entry name" value="Methyltransf_23"/>
    <property type="match status" value="1"/>
</dbReference>
<sequence length="243" mass="28022">MLENFETVGEWESDAEGNKVGLRRIDMESVMRHFTTFDGPVLHIGSKAADLDTTTRWRRVFAGKQVIGIDIEDGDNVDYVFDITKNISGLRKKTGIKQYSTIVAYHLLEHVTNPFEVAANIEKLLKPGGRLILSVPWVQAFHAYPDDFWRISFSGLRQLFKNLDFEFEFYADGHEGYAYQLTRNGIPEHSPRMCDLEGRLFQLRFEMGDMPEQKMIKKLDVNKIQISKPFCQYMACSIVAVKR</sequence>
<keyword evidence="2" id="KW-1185">Reference proteome</keyword>
<dbReference type="AlphaFoldDB" id="A0A917BW12"/>
<dbReference type="SUPFAM" id="SSF53335">
    <property type="entry name" value="S-adenosyl-L-methionine-dependent methyltransferases"/>
    <property type="match status" value="1"/>
</dbReference>
<dbReference type="Gene3D" id="3.40.50.150">
    <property type="entry name" value="Vaccinia Virus protein VP39"/>
    <property type="match status" value="1"/>
</dbReference>
<dbReference type="EMBL" id="BMHV01000006">
    <property type="protein sequence ID" value="GGF58969.1"/>
    <property type="molecule type" value="Genomic_DNA"/>
</dbReference>